<proteinExistence type="predicted"/>
<dbReference type="Proteomes" id="UP000298030">
    <property type="component" value="Unassembled WGS sequence"/>
</dbReference>
<sequence>MGGLTEDDLEDERPTPEAHPTSFRTPVGGPAPTNAAVKVVFANDRNLKRNKKRQNFDIAIVAAPQPGTRTTRAPASALKPKSSTIQKQSAPPLKAPAPTNSTALPEKPKGLPTKPKKLVQPSKARPKLTANSVRKSDLPDFTQASNKWTENYLPTVFHMYYHASEHFVTWGSNSKTLNEAIQGAVDLVYPDEEYQVGMVGDPIQLLTYNRISERRSNLGSDAVLLLQEHLGKIKENPSPDYDGLSEVHDWLEWARRDTGPLFFERPTPVHCTADVGEPGFVMPGGRLRSQFIINLVRNALSCSTGSLYTCDTTPVGLFALIMAALERAAKWLQPDGTMHQDAQPFSWIHSGFVYQEYHMGLSNDMNLDQWRIVMSAIIDNPESRQRPAVAAPHIHKRASLFSFASPSKRM</sequence>
<evidence type="ECO:0000256" key="1">
    <source>
        <dbReference type="SAM" id="MobiDB-lite"/>
    </source>
</evidence>
<feature type="region of interest" description="Disordered" evidence="1">
    <location>
        <begin position="1"/>
        <end position="33"/>
    </location>
</feature>
<evidence type="ECO:0000313" key="2">
    <source>
        <dbReference type="EMBL" id="TEB28158.1"/>
    </source>
</evidence>
<evidence type="ECO:0000313" key="3">
    <source>
        <dbReference type="Proteomes" id="UP000298030"/>
    </source>
</evidence>
<feature type="compositionally biased region" description="Acidic residues" evidence="1">
    <location>
        <begin position="1"/>
        <end position="11"/>
    </location>
</feature>
<accession>A0A4Y7T2I0</accession>
<gene>
    <name evidence="2" type="ORF">FA13DRAFT_815131</name>
</gene>
<dbReference type="AlphaFoldDB" id="A0A4Y7T2I0"/>
<protein>
    <submittedName>
        <fullName evidence="2">Uncharacterized protein</fullName>
    </submittedName>
</protein>
<dbReference type="OrthoDB" id="3070163at2759"/>
<reference evidence="2 3" key="1">
    <citation type="journal article" date="2019" name="Nat. Ecol. Evol.">
        <title>Megaphylogeny resolves global patterns of mushroom evolution.</title>
        <authorList>
            <person name="Varga T."/>
            <person name="Krizsan K."/>
            <person name="Foldi C."/>
            <person name="Dima B."/>
            <person name="Sanchez-Garcia M."/>
            <person name="Sanchez-Ramirez S."/>
            <person name="Szollosi G.J."/>
            <person name="Szarkandi J.G."/>
            <person name="Papp V."/>
            <person name="Albert L."/>
            <person name="Andreopoulos W."/>
            <person name="Angelini C."/>
            <person name="Antonin V."/>
            <person name="Barry K.W."/>
            <person name="Bougher N.L."/>
            <person name="Buchanan P."/>
            <person name="Buyck B."/>
            <person name="Bense V."/>
            <person name="Catcheside P."/>
            <person name="Chovatia M."/>
            <person name="Cooper J."/>
            <person name="Damon W."/>
            <person name="Desjardin D."/>
            <person name="Finy P."/>
            <person name="Geml J."/>
            <person name="Haridas S."/>
            <person name="Hughes K."/>
            <person name="Justo A."/>
            <person name="Karasinski D."/>
            <person name="Kautmanova I."/>
            <person name="Kiss B."/>
            <person name="Kocsube S."/>
            <person name="Kotiranta H."/>
            <person name="LaButti K.M."/>
            <person name="Lechner B.E."/>
            <person name="Liimatainen K."/>
            <person name="Lipzen A."/>
            <person name="Lukacs Z."/>
            <person name="Mihaltcheva S."/>
            <person name="Morgado L.N."/>
            <person name="Niskanen T."/>
            <person name="Noordeloos M.E."/>
            <person name="Ohm R.A."/>
            <person name="Ortiz-Santana B."/>
            <person name="Ovrebo C."/>
            <person name="Racz N."/>
            <person name="Riley R."/>
            <person name="Savchenko A."/>
            <person name="Shiryaev A."/>
            <person name="Soop K."/>
            <person name="Spirin V."/>
            <person name="Szebenyi C."/>
            <person name="Tomsovsky M."/>
            <person name="Tulloss R.E."/>
            <person name="Uehling J."/>
            <person name="Grigoriev I.V."/>
            <person name="Vagvolgyi C."/>
            <person name="Papp T."/>
            <person name="Martin F.M."/>
            <person name="Miettinen O."/>
            <person name="Hibbett D.S."/>
            <person name="Nagy L.G."/>
        </authorList>
    </citation>
    <scope>NUCLEOTIDE SEQUENCE [LARGE SCALE GENOMIC DNA]</scope>
    <source>
        <strain evidence="2 3">FP101781</strain>
    </source>
</reference>
<feature type="region of interest" description="Disordered" evidence="1">
    <location>
        <begin position="58"/>
        <end position="131"/>
    </location>
</feature>
<comment type="caution">
    <text evidence="2">The sequence shown here is derived from an EMBL/GenBank/DDBJ whole genome shotgun (WGS) entry which is preliminary data.</text>
</comment>
<keyword evidence="3" id="KW-1185">Reference proteome</keyword>
<organism evidence="2 3">
    <name type="scientific">Coprinellus micaceus</name>
    <name type="common">Glistening ink-cap mushroom</name>
    <name type="synonym">Coprinus micaceus</name>
    <dbReference type="NCBI Taxonomy" id="71717"/>
    <lineage>
        <taxon>Eukaryota</taxon>
        <taxon>Fungi</taxon>
        <taxon>Dikarya</taxon>
        <taxon>Basidiomycota</taxon>
        <taxon>Agaricomycotina</taxon>
        <taxon>Agaricomycetes</taxon>
        <taxon>Agaricomycetidae</taxon>
        <taxon>Agaricales</taxon>
        <taxon>Agaricineae</taxon>
        <taxon>Psathyrellaceae</taxon>
        <taxon>Coprinellus</taxon>
    </lineage>
</organism>
<dbReference type="EMBL" id="QPFP01000034">
    <property type="protein sequence ID" value="TEB28158.1"/>
    <property type="molecule type" value="Genomic_DNA"/>
</dbReference>
<name>A0A4Y7T2I0_COPMI</name>